<organism evidence="8 9">
    <name type="scientific">Cajanus cajan</name>
    <name type="common">Pigeon pea</name>
    <name type="synonym">Cajanus indicus</name>
    <dbReference type="NCBI Taxonomy" id="3821"/>
    <lineage>
        <taxon>Eukaryota</taxon>
        <taxon>Viridiplantae</taxon>
        <taxon>Streptophyta</taxon>
        <taxon>Embryophyta</taxon>
        <taxon>Tracheophyta</taxon>
        <taxon>Spermatophyta</taxon>
        <taxon>Magnoliopsida</taxon>
        <taxon>eudicotyledons</taxon>
        <taxon>Gunneridae</taxon>
        <taxon>Pentapetalae</taxon>
        <taxon>rosids</taxon>
        <taxon>fabids</taxon>
        <taxon>Fabales</taxon>
        <taxon>Fabaceae</taxon>
        <taxon>Papilionoideae</taxon>
        <taxon>50 kb inversion clade</taxon>
        <taxon>NPAAA clade</taxon>
        <taxon>indigoferoid/millettioid clade</taxon>
        <taxon>Phaseoleae</taxon>
        <taxon>Cajanus</taxon>
    </lineage>
</organism>
<evidence type="ECO:0000256" key="6">
    <source>
        <dbReference type="SAM" id="MobiDB-lite"/>
    </source>
</evidence>
<dbReference type="AlphaFoldDB" id="A0A151SG47"/>
<keyword evidence="3" id="KW-0238">DNA-binding</keyword>
<comment type="subcellular location">
    <subcellularLocation>
        <location evidence="1">Nucleus</location>
    </subcellularLocation>
</comment>
<feature type="region of interest" description="Disordered" evidence="6">
    <location>
        <begin position="66"/>
        <end position="118"/>
    </location>
</feature>
<dbReference type="Pfam" id="PF03106">
    <property type="entry name" value="WRKY"/>
    <property type="match status" value="1"/>
</dbReference>
<dbReference type="EMBL" id="KQ483411">
    <property type="protein sequence ID" value="KYP53763.1"/>
    <property type="molecule type" value="Genomic_DNA"/>
</dbReference>
<dbReference type="GO" id="GO:0043565">
    <property type="term" value="F:sequence-specific DNA binding"/>
    <property type="evidence" value="ECO:0007669"/>
    <property type="project" value="InterPro"/>
</dbReference>
<accession>A0A151SG47</accession>
<dbReference type="SUPFAM" id="SSF118290">
    <property type="entry name" value="WRKY DNA-binding domain"/>
    <property type="match status" value="1"/>
</dbReference>
<keyword evidence="2" id="KW-0805">Transcription regulation</keyword>
<reference evidence="8" key="1">
    <citation type="journal article" date="2012" name="Nat. Biotechnol.">
        <title>Draft genome sequence of pigeonpea (Cajanus cajan), an orphan legume crop of resource-poor farmers.</title>
        <authorList>
            <person name="Varshney R.K."/>
            <person name="Chen W."/>
            <person name="Li Y."/>
            <person name="Bharti A.K."/>
            <person name="Saxena R.K."/>
            <person name="Schlueter J.A."/>
            <person name="Donoghue M.T."/>
            <person name="Azam S."/>
            <person name="Fan G."/>
            <person name="Whaley A.M."/>
            <person name="Farmer A.D."/>
            <person name="Sheridan J."/>
            <person name="Iwata A."/>
            <person name="Tuteja R."/>
            <person name="Penmetsa R.V."/>
            <person name="Wu W."/>
            <person name="Upadhyaya H.D."/>
            <person name="Yang S.P."/>
            <person name="Shah T."/>
            <person name="Saxena K.B."/>
            <person name="Michael T."/>
            <person name="McCombie W.R."/>
            <person name="Yang B."/>
            <person name="Zhang G."/>
            <person name="Yang H."/>
            <person name="Wang J."/>
            <person name="Spillane C."/>
            <person name="Cook D.R."/>
            <person name="May G.D."/>
            <person name="Xu X."/>
            <person name="Jackson S.A."/>
        </authorList>
    </citation>
    <scope>NUCLEOTIDE SEQUENCE [LARGE SCALE GENOMIC DNA]</scope>
</reference>
<dbReference type="GO" id="GO:0003700">
    <property type="term" value="F:DNA-binding transcription factor activity"/>
    <property type="evidence" value="ECO:0007669"/>
    <property type="project" value="InterPro"/>
</dbReference>
<dbReference type="PROSITE" id="PS50811">
    <property type="entry name" value="WRKY"/>
    <property type="match status" value="1"/>
</dbReference>
<feature type="domain" description="WRKY" evidence="7">
    <location>
        <begin position="125"/>
        <end position="188"/>
    </location>
</feature>
<evidence type="ECO:0000256" key="1">
    <source>
        <dbReference type="ARBA" id="ARBA00004123"/>
    </source>
</evidence>
<dbReference type="Gene3D" id="2.20.25.80">
    <property type="entry name" value="WRKY domain"/>
    <property type="match status" value="1"/>
</dbReference>
<evidence type="ECO:0000313" key="8">
    <source>
        <dbReference type="EMBL" id="KYP53763.1"/>
    </source>
</evidence>
<dbReference type="Gramene" id="C.cajan_23650.t">
    <property type="protein sequence ID" value="C.cajan_23650.t"/>
    <property type="gene ID" value="C.cajan_23650"/>
</dbReference>
<name>A0A151SG47_CAJCA</name>
<evidence type="ECO:0000259" key="7">
    <source>
        <dbReference type="PROSITE" id="PS50811"/>
    </source>
</evidence>
<dbReference type="InterPro" id="IPR044810">
    <property type="entry name" value="WRKY_plant"/>
</dbReference>
<sequence>MSILFPPTSSAKGKRLIRELVQGQDYATQLKFLLQNPIGPRGFLSAKELVSNVLRSFSQTLSVLTSSDDDDHVSQNLGEDASQLVASSINPRSEDSTESRKGSLPLAKDRRGSYKRRRTEQTWTIVSQTNDDNHAWRKYGQKEILNSQFPRSYFRCTRKYEQGCRATKQVQRIQENPDMYNITYIGFHTCKDTLNLNAPQLVTYSETRDSFLENSHPHSNIVSNEQQHDPPMGSQSTTNVKQEYPNEDTPSDLTDANLWSDLKDFELSNALKIASDNADIGYSCTASRSLDMDFGMFCSHFSSDFNFDENHFV</sequence>
<proteinExistence type="predicted"/>
<feature type="region of interest" description="Disordered" evidence="6">
    <location>
        <begin position="213"/>
        <end position="251"/>
    </location>
</feature>
<dbReference type="GO" id="GO:0005634">
    <property type="term" value="C:nucleus"/>
    <property type="evidence" value="ECO:0007669"/>
    <property type="project" value="UniProtKB-SubCell"/>
</dbReference>
<dbReference type="Proteomes" id="UP000075243">
    <property type="component" value="Unassembled WGS sequence"/>
</dbReference>
<evidence type="ECO:0000256" key="2">
    <source>
        <dbReference type="ARBA" id="ARBA00023015"/>
    </source>
</evidence>
<gene>
    <name evidence="8" type="ORF">KK1_024337</name>
</gene>
<feature type="compositionally biased region" description="Basic and acidic residues" evidence="6">
    <location>
        <begin position="92"/>
        <end position="112"/>
    </location>
</feature>
<evidence type="ECO:0000256" key="4">
    <source>
        <dbReference type="ARBA" id="ARBA00023163"/>
    </source>
</evidence>
<dbReference type="InterPro" id="IPR003657">
    <property type="entry name" value="WRKY_dom"/>
</dbReference>
<dbReference type="STRING" id="3821.A0A151SG47"/>
<keyword evidence="9" id="KW-1185">Reference proteome</keyword>
<dbReference type="InterPro" id="IPR036576">
    <property type="entry name" value="WRKY_dom_sf"/>
</dbReference>
<dbReference type="SMART" id="SM00774">
    <property type="entry name" value="WRKY"/>
    <property type="match status" value="1"/>
</dbReference>
<evidence type="ECO:0000256" key="3">
    <source>
        <dbReference type="ARBA" id="ARBA00023125"/>
    </source>
</evidence>
<keyword evidence="5" id="KW-0539">Nucleus</keyword>
<dbReference type="PANTHER" id="PTHR31282">
    <property type="entry name" value="WRKY TRANSCRIPTION FACTOR 21-RELATED"/>
    <property type="match status" value="1"/>
</dbReference>
<protein>
    <submittedName>
        <fullName evidence="8">WRKY transcription factor 70</fullName>
    </submittedName>
</protein>
<evidence type="ECO:0000313" key="9">
    <source>
        <dbReference type="Proteomes" id="UP000075243"/>
    </source>
</evidence>
<dbReference type="OMA" id="DMYNITY"/>
<evidence type="ECO:0000256" key="5">
    <source>
        <dbReference type="ARBA" id="ARBA00023242"/>
    </source>
</evidence>
<keyword evidence="4" id="KW-0804">Transcription</keyword>